<proteinExistence type="predicted"/>
<sequence length="66" mass="7889">MKKYTWLLSLLIVTIIYLILVKFLNIRIDHHVFGPLISGAMLGFGTVYVEKFLNKYFLKKEKRSYY</sequence>
<evidence type="ECO:0000313" key="3">
    <source>
        <dbReference type="Proteomes" id="UP000515928"/>
    </source>
</evidence>
<evidence type="ECO:0000313" key="2">
    <source>
        <dbReference type="EMBL" id="QNN60763.1"/>
    </source>
</evidence>
<keyword evidence="1" id="KW-1133">Transmembrane helix</keyword>
<dbReference type="KEGG" id="eio:H9L01_10435"/>
<keyword evidence="1" id="KW-0472">Membrane</keyword>
<reference evidence="2 3" key="1">
    <citation type="submission" date="2020-08" db="EMBL/GenBank/DDBJ databases">
        <title>Genome sequence of Erysipelothrix inopinata DSM 15511T.</title>
        <authorList>
            <person name="Hyun D.-W."/>
            <person name="Bae J.-W."/>
        </authorList>
    </citation>
    <scope>NUCLEOTIDE SEQUENCE [LARGE SCALE GENOMIC DNA]</scope>
    <source>
        <strain evidence="2 3">DSM 15511</strain>
    </source>
</reference>
<keyword evidence="1" id="KW-0812">Transmembrane</keyword>
<dbReference type="AlphaFoldDB" id="A0A7G9RYT8"/>
<keyword evidence="3" id="KW-1185">Reference proteome</keyword>
<evidence type="ECO:0000256" key="1">
    <source>
        <dbReference type="SAM" id="Phobius"/>
    </source>
</evidence>
<feature type="transmembrane region" description="Helical" evidence="1">
    <location>
        <begin position="32"/>
        <end position="53"/>
    </location>
</feature>
<accession>A0A7G9RYT8</accession>
<organism evidence="2 3">
    <name type="scientific">Erysipelothrix inopinata</name>
    <dbReference type="NCBI Taxonomy" id="225084"/>
    <lineage>
        <taxon>Bacteria</taxon>
        <taxon>Bacillati</taxon>
        <taxon>Bacillota</taxon>
        <taxon>Erysipelotrichia</taxon>
        <taxon>Erysipelotrichales</taxon>
        <taxon>Erysipelotrichaceae</taxon>
        <taxon>Erysipelothrix</taxon>
    </lineage>
</organism>
<protein>
    <submittedName>
        <fullName evidence="2">Uncharacterized protein</fullName>
    </submittedName>
</protein>
<dbReference type="RefSeq" id="WP_187533885.1">
    <property type="nucleotide sequence ID" value="NZ_CBCSHU010000021.1"/>
</dbReference>
<name>A0A7G9RYT8_9FIRM</name>
<gene>
    <name evidence="2" type="ORF">H9L01_10435</name>
</gene>
<feature type="transmembrane region" description="Helical" evidence="1">
    <location>
        <begin position="7"/>
        <end position="26"/>
    </location>
</feature>
<dbReference type="Proteomes" id="UP000515928">
    <property type="component" value="Chromosome"/>
</dbReference>
<dbReference type="EMBL" id="CP060715">
    <property type="protein sequence ID" value="QNN60763.1"/>
    <property type="molecule type" value="Genomic_DNA"/>
</dbReference>